<dbReference type="Proteomes" id="UP000502260">
    <property type="component" value="Chromosome"/>
</dbReference>
<dbReference type="RefSeq" id="WP_173065662.1">
    <property type="nucleotide sequence ID" value="NZ_AP022853.1"/>
</dbReference>
<evidence type="ECO:0000256" key="1">
    <source>
        <dbReference type="ARBA" id="ARBA00002254"/>
    </source>
</evidence>
<evidence type="ECO:0000256" key="3">
    <source>
        <dbReference type="ARBA" id="ARBA00008281"/>
    </source>
</evidence>
<evidence type="ECO:0000256" key="5">
    <source>
        <dbReference type="ARBA" id="ARBA00022500"/>
    </source>
</evidence>
<evidence type="ECO:0000256" key="10">
    <source>
        <dbReference type="RuleBase" id="RU364125"/>
    </source>
</evidence>
<evidence type="ECO:0000256" key="11">
    <source>
        <dbReference type="SAM" id="SignalP"/>
    </source>
</evidence>
<evidence type="ECO:0000313" key="12">
    <source>
        <dbReference type="EMBL" id="BCB27642.1"/>
    </source>
</evidence>
<evidence type="ECO:0000256" key="2">
    <source>
        <dbReference type="ARBA" id="ARBA00004162"/>
    </source>
</evidence>
<evidence type="ECO:0000313" key="13">
    <source>
        <dbReference type="Proteomes" id="UP000502260"/>
    </source>
</evidence>
<dbReference type="Pfam" id="PF03748">
    <property type="entry name" value="FliL"/>
    <property type="match status" value="1"/>
</dbReference>
<comment type="similarity">
    <text evidence="3 10">Belongs to the FliL family.</text>
</comment>
<feature type="chain" id="PRO_5026040470" description="Flagellar protein FliL" evidence="11">
    <location>
        <begin position="22"/>
        <end position="129"/>
    </location>
</feature>
<gene>
    <name evidence="12" type="ORF">SKTS_25280</name>
</gene>
<keyword evidence="7 10" id="KW-0283">Flagellar rotation</keyword>
<proteinExistence type="inferred from homology"/>
<dbReference type="KEGG" id="slac:SKTS_25280"/>
<keyword evidence="8" id="KW-1133">Transmembrane helix</keyword>
<dbReference type="GO" id="GO:0009425">
    <property type="term" value="C:bacterial-type flagellum basal body"/>
    <property type="evidence" value="ECO:0007669"/>
    <property type="project" value="InterPro"/>
</dbReference>
<comment type="subcellular location">
    <subcellularLocation>
        <location evidence="10">Cell inner membrane</location>
    </subcellularLocation>
    <subcellularLocation>
        <location evidence="2">Cell membrane</location>
        <topology evidence="2">Single-pass membrane protein</topology>
    </subcellularLocation>
</comment>
<dbReference type="InterPro" id="IPR005503">
    <property type="entry name" value="FliL"/>
</dbReference>
<evidence type="ECO:0000256" key="8">
    <source>
        <dbReference type="ARBA" id="ARBA00022989"/>
    </source>
</evidence>
<sequence length="129" mass="14280">MRKYWAILSAALFIFSASAQASESKEAGPSPYAKLETLTVNLEGLTQYLQVNMVLKVAKPEISESIKNWNPVIRHELILLLSSQKGEELATLEGKKKVMSAIKAAINKILKLDDKTGVSDVLFETFVIQ</sequence>
<evidence type="ECO:0000256" key="6">
    <source>
        <dbReference type="ARBA" id="ARBA00022692"/>
    </source>
</evidence>
<evidence type="ECO:0000256" key="4">
    <source>
        <dbReference type="ARBA" id="ARBA00022475"/>
    </source>
</evidence>
<dbReference type="PANTHER" id="PTHR35091:SF2">
    <property type="entry name" value="FLAGELLAR PROTEIN FLIL"/>
    <property type="match status" value="1"/>
</dbReference>
<keyword evidence="13" id="KW-1185">Reference proteome</keyword>
<keyword evidence="4" id="KW-1003">Cell membrane</keyword>
<keyword evidence="11" id="KW-0732">Signal</keyword>
<keyword evidence="9 10" id="KW-0472">Membrane</keyword>
<evidence type="ECO:0000256" key="7">
    <source>
        <dbReference type="ARBA" id="ARBA00022779"/>
    </source>
</evidence>
<keyword evidence="6" id="KW-0812">Transmembrane</keyword>
<feature type="signal peptide" evidence="11">
    <location>
        <begin position="1"/>
        <end position="21"/>
    </location>
</feature>
<organism evidence="12 13">
    <name type="scientific">Sulfurimicrobium lacus</name>
    <dbReference type="NCBI Taxonomy" id="2715678"/>
    <lineage>
        <taxon>Bacteria</taxon>
        <taxon>Pseudomonadati</taxon>
        <taxon>Pseudomonadota</taxon>
        <taxon>Betaproteobacteria</taxon>
        <taxon>Nitrosomonadales</taxon>
        <taxon>Sulfuricellaceae</taxon>
        <taxon>Sulfurimicrobium</taxon>
    </lineage>
</organism>
<dbReference type="AlphaFoldDB" id="A0A6F8VFB4"/>
<comment type="function">
    <text evidence="1 10">Controls the rotational direction of flagella during chemotaxis.</text>
</comment>
<dbReference type="EMBL" id="AP022853">
    <property type="protein sequence ID" value="BCB27642.1"/>
    <property type="molecule type" value="Genomic_DNA"/>
</dbReference>
<name>A0A6F8VFB4_9PROT</name>
<evidence type="ECO:0000256" key="9">
    <source>
        <dbReference type="ARBA" id="ARBA00023136"/>
    </source>
</evidence>
<protein>
    <recommendedName>
        <fullName evidence="10">Flagellar protein FliL</fullName>
    </recommendedName>
</protein>
<dbReference type="GO" id="GO:0071978">
    <property type="term" value="P:bacterial-type flagellum-dependent swarming motility"/>
    <property type="evidence" value="ECO:0007669"/>
    <property type="project" value="TreeGrafter"/>
</dbReference>
<accession>A0A6F8VFB4</accession>
<keyword evidence="5 10" id="KW-0145">Chemotaxis</keyword>
<dbReference type="GO" id="GO:0006935">
    <property type="term" value="P:chemotaxis"/>
    <property type="evidence" value="ECO:0007669"/>
    <property type="project" value="UniProtKB-KW"/>
</dbReference>
<reference evidence="13" key="1">
    <citation type="submission" date="2020-03" db="EMBL/GenBank/DDBJ databases">
        <title>Complete genome sequence of sulfur-oxidizing bacterium skT11.</title>
        <authorList>
            <person name="Kanda M."/>
            <person name="Kojima H."/>
            <person name="Fukui M."/>
        </authorList>
    </citation>
    <scope>NUCLEOTIDE SEQUENCE [LARGE SCALE GENOMIC DNA]</scope>
    <source>
        <strain evidence="13">skT11</strain>
    </source>
</reference>
<keyword evidence="10" id="KW-0997">Cell inner membrane</keyword>
<dbReference type="PANTHER" id="PTHR35091">
    <property type="entry name" value="FLAGELLAR PROTEIN FLIL"/>
    <property type="match status" value="1"/>
</dbReference>
<dbReference type="GO" id="GO:0005886">
    <property type="term" value="C:plasma membrane"/>
    <property type="evidence" value="ECO:0007669"/>
    <property type="project" value="UniProtKB-SubCell"/>
</dbReference>